<sequence>MTESALIAKLGHEPTASLMTRRRVSAPPAQPPPQPTDTVGASVEASVSQPKRRSQSSGSAANSENISGGNNTAKSEEKAGGSTPAIHQNHPENLCRYPNKRCYSKRAVKNNGELHKFCDKHRDSANRYQRKLEQRLKEKRIQSRMRALQVHQAQVQAQAQAHAQMVHAQAHGHTPFGVVDPISMNDYEPYRHPVQLHDEDFDCLDLLFEQ</sequence>
<dbReference type="EMBL" id="NBNE01001270">
    <property type="protein sequence ID" value="OWZ14752.1"/>
    <property type="molecule type" value="Genomic_DNA"/>
</dbReference>
<accession>A0A225WB19</accession>
<dbReference type="AlphaFoldDB" id="A0A225WB19"/>
<evidence type="ECO:0000256" key="1">
    <source>
        <dbReference type="SAM" id="MobiDB-lite"/>
    </source>
</evidence>
<dbReference type="Proteomes" id="UP000198211">
    <property type="component" value="Unassembled WGS sequence"/>
</dbReference>
<evidence type="ECO:0000313" key="2">
    <source>
        <dbReference type="EMBL" id="OWZ14752.1"/>
    </source>
</evidence>
<feature type="compositionally biased region" description="Polar residues" evidence="1">
    <location>
        <begin position="45"/>
        <end position="73"/>
    </location>
</feature>
<protein>
    <submittedName>
        <fullName evidence="2">Uncharacterized protein</fullName>
    </submittedName>
</protein>
<feature type="region of interest" description="Disordered" evidence="1">
    <location>
        <begin position="1"/>
        <end position="96"/>
    </location>
</feature>
<organism evidence="2 3">
    <name type="scientific">Phytophthora megakarya</name>
    <dbReference type="NCBI Taxonomy" id="4795"/>
    <lineage>
        <taxon>Eukaryota</taxon>
        <taxon>Sar</taxon>
        <taxon>Stramenopiles</taxon>
        <taxon>Oomycota</taxon>
        <taxon>Peronosporomycetes</taxon>
        <taxon>Peronosporales</taxon>
        <taxon>Peronosporaceae</taxon>
        <taxon>Phytophthora</taxon>
    </lineage>
</organism>
<dbReference type="OrthoDB" id="129039at2759"/>
<name>A0A225WB19_9STRA</name>
<evidence type="ECO:0000313" key="3">
    <source>
        <dbReference type="Proteomes" id="UP000198211"/>
    </source>
</evidence>
<reference evidence="3" key="1">
    <citation type="submission" date="2017-03" db="EMBL/GenBank/DDBJ databases">
        <title>Phytopthora megakarya and P. palmivora, two closely related causual agents of cacao black pod achieved similar genome size and gene model numbers by different mechanisms.</title>
        <authorList>
            <person name="Ali S."/>
            <person name="Shao J."/>
            <person name="Larry D.J."/>
            <person name="Kronmiller B."/>
            <person name="Shen D."/>
            <person name="Strem M.D."/>
            <person name="Melnick R.L."/>
            <person name="Guiltinan M.J."/>
            <person name="Tyler B.M."/>
            <person name="Meinhardt L.W."/>
            <person name="Bailey B.A."/>
        </authorList>
    </citation>
    <scope>NUCLEOTIDE SEQUENCE [LARGE SCALE GENOMIC DNA]</scope>
    <source>
        <strain evidence="3">zdho120</strain>
    </source>
</reference>
<keyword evidence="3" id="KW-1185">Reference proteome</keyword>
<proteinExistence type="predicted"/>
<comment type="caution">
    <text evidence="2">The sequence shown here is derived from an EMBL/GenBank/DDBJ whole genome shotgun (WGS) entry which is preliminary data.</text>
</comment>
<gene>
    <name evidence="2" type="ORF">PHMEG_00011722</name>
</gene>